<dbReference type="EMBL" id="BARU01007255">
    <property type="protein sequence ID" value="GAH43240.1"/>
    <property type="molecule type" value="Genomic_DNA"/>
</dbReference>
<sequence>LKAKKKESKRIKVAIEELIDRIIIIIKRVPMIEELPDFYKELASLLVDIDLLKLTLGKLNGILPLLRKLQRVHSKKLSQIETPKDADRIRRAAFGRISSVINKQNPNLEYLNKISQRSPTGDNHDFLKNFFFE</sequence>
<feature type="domain" description="NOG1 N-terminal helical" evidence="1">
    <location>
        <begin position="3"/>
        <end position="116"/>
    </location>
</feature>
<dbReference type="AlphaFoldDB" id="X1GEI9"/>
<organism evidence="2">
    <name type="scientific">marine sediment metagenome</name>
    <dbReference type="NCBI Taxonomy" id="412755"/>
    <lineage>
        <taxon>unclassified sequences</taxon>
        <taxon>metagenomes</taxon>
        <taxon>ecological metagenomes</taxon>
    </lineage>
</organism>
<protein>
    <recommendedName>
        <fullName evidence="1">NOG1 N-terminal helical domain-containing protein</fullName>
    </recommendedName>
</protein>
<dbReference type="InterPro" id="IPR041623">
    <property type="entry name" value="NOG1_N"/>
</dbReference>
<proteinExistence type="predicted"/>
<evidence type="ECO:0000259" key="1">
    <source>
        <dbReference type="Pfam" id="PF17835"/>
    </source>
</evidence>
<dbReference type="PANTHER" id="PTHR45759">
    <property type="entry name" value="NUCLEOLAR GTP-BINDING PROTEIN 1"/>
    <property type="match status" value="1"/>
</dbReference>
<comment type="caution">
    <text evidence="2">The sequence shown here is derived from an EMBL/GenBank/DDBJ whole genome shotgun (WGS) entry which is preliminary data.</text>
</comment>
<gene>
    <name evidence="2" type="ORF">S03H2_14296</name>
</gene>
<feature type="non-terminal residue" evidence="2">
    <location>
        <position position="1"/>
    </location>
</feature>
<accession>X1GEI9</accession>
<reference evidence="2" key="1">
    <citation type="journal article" date="2014" name="Front. Microbiol.">
        <title>High frequency of phylogenetically diverse reductive dehalogenase-homologous genes in deep subseafloor sedimentary metagenomes.</title>
        <authorList>
            <person name="Kawai M."/>
            <person name="Futagami T."/>
            <person name="Toyoda A."/>
            <person name="Takaki Y."/>
            <person name="Nishi S."/>
            <person name="Hori S."/>
            <person name="Arai W."/>
            <person name="Tsubouchi T."/>
            <person name="Morono Y."/>
            <person name="Uchiyama I."/>
            <person name="Ito T."/>
            <person name="Fujiyama A."/>
            <person name="Inagaki F."/>
            <person name="Takami H."/>
        </authorList>
    </citation>
    <scope>NUCLEOTIDE SEQUENCE</scope>
    <source>
        <strain evidence="2">Expedition CK06-06</strain>
    </source>
</reference>
<evidence type="ECO:0000313" key="2">
    <source>
        <dbReference type="EMBL" id="GAH43240.1"/>
    </source>
</evidence>
<name>X1GEI9_9ZZZZ</name>
<dbReference type="Gene3D" id="1.20.120.1190">
    <property type="match status" value="1"/>
</dbReference>
<dbReference type="Pfam" id="PF17835">
    <property type="entry name" value="NOG1_N"/>
    <property type="match status" value="1"/>
</dbReference>